<accession>A0ABM8P8K0</accession>
<evidence type="ECO:0000256" key="1">
    <source>
        <dbReference type="ARBA" id="ARBA00022729"/>
    </source>
</evidence>
<dbReference type="Gene3D" id="3.40.190.10">
    <property type="entry name" value="Periplasmic binding protein-like II"/>
    <property type="match status" value="2"/>
</dbReference>
<feature type="chain" id="PRO_5045669023" description="Solute-binding protein family 3/N-terminal domain-containing protein" evidence="2">
    <location>
        <begin position="24"/>
        <end position="285"/>
    </location>
</feature>
<name>A0ABM8P8K0_9BURK</name>
<dbReference type="Pfam" id="PF00497">
    <property type="entry name" value="SBP_bac_3"/>
    <property type="match status" value="1"/>
</dbReference>
<evidence type="ECO:0000313" key="5">
    <source>
        <dbReference type="Proteomes" id="UP000656319"/>
    </source>
</evidence>
<dbReference type="RefSeq" id="WP_201700248.1">
    <property type="nucleotide sequence ID" value="NZ_CAJHCQ010000026.1"/>
</dbReference>
<gene>
    <name evidence="4" type="ORF">LMG27952_06806</name>
</gene>
<dbReference type="InterPro" id="IPR001638">
    <property type="entry name" value="Solute-binding_3/MltF_N"/>
</dbReference>
<proteinExistence type="predicted"/>
<organism evidence="4 5">
    <name type="scientific">Paraburkholderia hiiakae</name>
    <dbReference type="NCBI Taxonomy" id="1081782"/>
    <lineage>
        <taxon>Bacteria</taxon>
        <taxon>Pseudomonadati</taxon>
        <taxon>Pseudomonadota</taxon>
        <taxon>Betaproteobacteria</taxon>
        <taxon>Burkholderiales</taxon>
        <taxon>Burkholderiaceae</taxon>
        <taxon>Paraburkholderia</taxon>
    </lineage>
</organism>
<evidence type="ECO:0000313" key="4">
    <source>
        <dbReference type="EMBL" id="CAD6559143.1"/>
    </source>
</evidence>
<feature type="signal peptide" evidence="2">
    <location>
        <begin position="1"/>
        <end position="23"/>
    </location>
</feature>
<dbReference type="CDD" id="cd13530">
    <property type="entry name" value="PBP2_peptides_like"/>
    <property type="match status" value="1"/>
</dbReference>
<dbReference type="EMBL" id="CAJHCQ010000026">
    <property type="protein sequence ID" value="CAD6559143.1"/>
    <property type="molecule type" value="Genomic_DNA"/>
</dbReference>
<protein>
    <recommendedName>
        <fullName evidence="3">Solute-binding protein family 3/N-terminal domain-containing protein</fullName>
    </recommendedName>
</protein>
<keyword evidence="5" id="KW-1185">Reference proteome</keyword>
<reference evidence="4 5" key="1">
    <citation type="submission" date="2020-10" db="EMBL/GenBank/DDBJ databases">
        <authorList>
            <person name="Peeters C."/>
        </authorList>
    </citation>
    <scope>NUCLEOTIDE SEQUENCE [LARGE SCALE GENOMIC DNA]</scope>
    <source>
        <strain evidence="4 5">LMG 27952</strain>
    </source>
</reference>
<dbReference type="Proteomes" id="UP000656319">
    <property type="component" value="Unassembled WGS sequence"/>
</dbReference>
<comment type="caution">
    <text evidence="4">The sequence shown here is derived from an EMBL/GenBank/DDBJ whole genome shotgun (WGS) entry which is preliminary data.</text>
</comment>
<sequence>MKPTRNLGRLLAAALVAGSTAMAAAPALADASYGDCPITGAKGTDKIKPAIPGQLTVEINLPAVGDFNGDTPDTIKDGFEFCMAANIAHRLGLDKLKLVNVTFDSIVAGQTKDYDIALAQVSVTEPRKKVVDFSVPYQQSDFGVASRKKDPVTEQSIKTSRIGVQAGTTLVQFVPEKIKATDVQVFPDTSSMFTALVAGKVDAVLTDTTIVLGQVANAHGKLDIVGQYVSGQETAGVYPKGSANKATIDKVMTDLKNDGTLKKLEAAYLVPQWGRSPASVAFWKP</sequence>
<dbReference type="SUPFAM" id="SSF53850">
    <property type="entry name" value="Periplasmic binding protein-like II"/>
    <property type="match status" value="1"/>
</dbReference>
<dbReference type="PANTHER" id="PTHR35936">
    <property type="entry name" value="MEMBRANE-BOUND LYTIC MUREIN TRANSGLYCOSYLASE F"/>
    <property type="match status" value="1"/>
</dbReference>
<dbReference type="SMART" id="SM00062">
    <property type="entry name" value="PBPb"/>
    <property type="match status" value="1"/>
</dbReference>
<feature type="domain" description="Solute-binding protein family 3/N-terminal" evidence="3">
    <location>
        <begin position="74"/>
        <end position="271"/>
    </location>
</feature>
<evidence type="ECO:0000256" key="2">
    <source>
        <dbReference type="SAM" id="SignalP"/>
    </source>
</evidence>
<dbReference type="PANTHER" id="PTHR35936:SF19">
    <property type="entry name" value="AMINO-ACID-BINDING PROTEIN YXEM-RELATED"/>
    <property type="match status" value="1"/>
</dbReference>
<keyword evidence="1 2" id="KW-0732">Signal</keyword>
<evidence type="ECO:0000259" key="3">
    <source>
        <dbReference type="SMART" id="SM00062"/>
    </source>
</evidence>